<dbReference type="RefSeq" id="WP_072896925.1">
    <property type="nucleotide sequence ID" value="NZ_FQVM01000022.1"/>
</dbReference>
<dbReference type="OrthoDB" id="154054at2"/>
<evidence type="ECO:0000256" key="2">
    <source>
        <dbReference type="PIRSR" id="PIRSR605754-1"/>
    </source>
</evidence>
<dbReference type="STRING" id="1533.SAMN05443638_12211"/>
<accession>A0A1M4XXW1</accession>
<evidence type="ECO:0000313" key="3">
    <source>
        <dbReference type="EMBL" id="SHE98397.1"/>
    </source>
</evidence>
<dbReference type="GO" id="GO:0016787">
    <property type="term" value="F:hydrolase activity"/>
    <property type="evidence" value="ECO:0007669"/>
    <property type="project" value="UniProtKB-KW"/>
</dbReference>
<protein>
    <submittedName>
        <fullName evidence="3">Sortase A</fullName>
    </submittedName>
</protein>
<evidence type="ECO:0000256" key="1">
    <source>
        <dbReference type="ARBA" id="ARBA00022801"/>
    </source>
</evidence>
<reference evidence="3 4" key="1">
    <citation type="submission" date="2016-11" db="EMBL/GenBank/DDBJ databases">
        <authorList>
            <person name="Jaros S."/>
            <person name="Januszkiewicz K."/>
            <person name="Wedrychowicz H."/>
        </authorList>
    </citation>
    <scope>NUCLEOTIDE SEQUENCE [LARGE SCALE GENOMIC DNA]</scope>
    <source>
        <strain evidence="3 4">DSM 2631</strain>
    </source>
</reference>
<keyword evidence="1" id="KW-0378">Hydrolase</keyword>
<name>A0A1M4XXW1_9CLOT</name>
<dbReference type="Proteomes" id="UP000184035">
    <property type="component" value="Unassembled WGS sequence"/>
</dbReference>
<gene>
    <name evidence="3" type="ORF">SAMN05443638_12211</name>
</gene>
<dbReference type="Gene3D" id="2.40.260.10">
    <property type="entry name" value="Sortase"/>
    <property type="match status" value="1"/>
</dbReference>
<evidence type="ECO:0000313" key="4">
    <source>
        <dbReference type="Proteomes" id="UP000184035"/>
    </source>
</evidence>
<feature type="active site" description="Proton donor/acceptor" evidence="2">
    <location>
        <position position="124"/>
    </location>
</feature>
<dbReference type="InterPro" id="IPR023365">
    <property type="entry name" value="Sortase_dom-sf"/>
</dbReference>
<dbReference type="CDD" id="cd06166">
    <property type="entry name" value="Sortase_D_2"/>
    <property type="match status" value="1"/>
</dbReference>
<dbReference type="InterPro" id="IPR005754">
    <property type="entry name" value="Sortase"/>
</dbReference>
<keyword evidence="4" id="KW-1185">Reference proteome</keyword>
<dbReference type="Pfam" id="PF04203">
    <property type="entry name" value="Sortase"/>
    <property type="match status" value="1"/>
</dbReference>
<dbReference type="EMBL" id="FQVM01000022">
    <property type="protein sequence ID" value="SHE98397.1"/>
    <property type="molecule type" value="Genomic_DNA"/>
</dbReference>
<sequence length="204" mass="23197">MKRKIIPLLLLILGIVLIVSGVALKINSKNKELKAIEKFNNEINLSEIKEENNKKVDKDKSKNFKTYVKKGNLGDEIALIEIPSIDLKSVIVEGVENEQLKYYIGHMPDTAMAGENGNFVLAGHSSFVYNEIFNKLYKVNNGDIIKITTRNKEFNYIIKDKFIVEPKEVSVLNQKDEEKEITIVTCSSRGEKRLIVKGKIEENL</sequence>
<organism evidence="3 4">
    <name type="scientific">Clostridium fallax</name>
    <dbReference type="NCBI Taxonomy" id="1533"/>
    <lineage>
        <taxon>Bacteria</taxon>
        <taxon>Bacillati</taxon>
        <taxon>Bacillota</taxon>
        <taxon>Clostridia</taxon>
        <taxon>Eubacteriales</taxon>
        <taxon>Clostridiaceae</taxon>
        <taxon>Clostridium</taxon>
    </lineage>
</organism>
<dbReference type="NCBIfam" id="TIGR01076">
    <property type="entry name" value="sortase_fam"/>
    <property type="match status" value="1"/>
</dbReference>
<dbReference type="InterPro" id="IPR042000">
    <property type="entry name" value="Sortase_D_2"/>
</dbReference>
<proteinExistence type="predicted"/>
<dbReference type="SUPFAM" id="SSF63817">
    <property type="entry name" value="Sortase"/>
    <property type="match status" value="1"/>
</dbReference>
<feature type="active site" description="Acyl-thioester intermediate" evidence="2">
    <location>
        <position position="186"/>
    </location>
</feature>
<dbReference type="AlphaFoldDB" id="A0A1M4XXW1"/>